<dbReference type="InterPro" id="IPR056167">
    <property type="entry name" value="A-sol_ELP1"/>
</dbReference>
<dbReference type="InterPro" id="IPR056169">
    <property type="entry name" value="HB_ELP1"/>
</dbReference>
<dbReference type="EMBL" id="ABEU02000008">
    <property type="status" value="NOT_ANNOTATED_CDS"/>
    <property type="molecule type" value="Genomic_DNA"/>
</dbReference>
<dbReference type="InterPro" id="IPR006849">
    <property type="entry name" value="Elp1"/>
</dbReference>
<dbReference type="Pfam" id="PF23878">
    <property type="entry name" value="TPR_ELP1"/>
    <property type="match status" value="1"/>
</dbReference>
<comment type="function">
    <text evidence="5">Component of the elongator complex which is required for multiple tRNA modifications, including mcm5U (5-methoxycarbonylmethyl uridine), mcm5s2U (5-methoxycarbonylmethyl-2-thiouridine), and ncm5U (5-carbamoylmethyl uridine). The elongator complex catalyzes formation of carboxymethyluridine in the wobble base at position 34 in tRNAs.</text>
</comment>
<evidence type="ECO:0000259" key="10">
    <source>
        <dbReference type="Pfam" id="PF23925"/>
    </source>
</evidence>
<comment type="pathway">
    <text evidence="1">tRNA modification; 5-methoxycarbonylmethyl-2-thiouridine-tRNA biosynthesis.</text>
</comment>
<keyword evidence="5" id="KW-0539">Nucleus</keyword>
<dbReference type="Pfam" id="PF23936">
    <property type="entry name" value="HB_ELP1"/>
    <property type="match status" value="1"/>
</dbReference>
<dbReference type="GO" id="GO:0033588">
    <property type="term" value="C:elongator holoenzyme complex"/>
    <property type="evidence" value="ECO:0007669"/>
    <property type="project" value="InterPro"/>
</dbReference>
<dbReference type="PIRSF" id="PIRSF017233">
    <property type="entry name" value="IKAP"/>
    <property type="match status" value="1"/>
</dbReference>
<sequence>MKSLLTRASLLHVQLSWRGDGKYFATLVTGSGASTDSSPLKIWERDTGALYASGESIPYLQTAMSWCPSGARIGTACIQPNSTSQPLIMSFEKNGLKRDKFQLEGPLDTHVNYLKWNSNSELLAMVITTKDWTGVQIWSCSNFHWYLKQELRFPSTDELNVLWDPEDPMTLVCWTASGTIRTLKLGWKSAVLDSSIALVINGLSLLVSPLSLALIPPPMSLFTITFQAPVQVVAFLQDHERCCFIAARLSDSTLSVVTLPELNDWLDLDGINHTAHSISVLSDLKQSISELRHLTWLSSGALLGALSVQPGSDKVGISGNFSGTQNGVFFQTYPGSKEILVEVDLDMVAYNPSPIMSDGVQIQGVQETPVKQAVISIIKNKAPLSDQNGDAFVQLGDGSMLLYSESQGASQFGKTVIGKFARPCPWTSVLQSENGETLLLGLDQKGSLELLGRCVLCRDCSSFVVHTAADSRSHLLYTTQRDSMHVVSLSDLSSLSEVQSKQEVNMKPEISDGRKPKGVGFQEENLKVRPLWERGARLVTALGGHDVAVIVQTIRGNLETVYPRGLVLGAIAEALKKGDFREAMGLTRRHHINLNVLVDYGGWRNFCVKASEFVKQVGKLNHITELVYALNEENIVETTYKNLLPPFPEPLSPADAATELMKSQFTANKVQTVLKSLRLGVEKEIPVSPGKELCILATLAKSRPPELKEALQRIKSLREAELQGEVAVELEAVEETGEKGKVILSAEAALKHLLWLSDADIVFKEALGLYDLHLAAMVASHAQRDPKEFIPLLKELEEMPPHLMQYSIDVRLGHYESALQNLAQGGEANFNECLQLMMDHAELFPLGLHIFRESKNRLPVLEAWGDHLMQQEKFEDAAAAYCSCNNLQKALGSYRAGGLWRGVMTIAGRMNLSREEWTSLASDLGEELQAMGMPAEAACVALEYIHDVDSGVRLLLEAREWMEAVRVSSLYAREDLLSSLIESAALECASALIEEFTEGLDKVRKYLLRYQTVRQRRLALAAKLKAEEDGEWVDDDTISEASSHLSSMSAYSHGTAATSSVTTGSGRGRKQSVRSQKKVKGGRIRAGSAGEEGGLVDYIRGMAVSPRMLDEVRRLLSVLVLQGHYSVAHHVQSSLVAYQNDQKVALETMEKDAADDNLQAGNPPSASTAAVSKSSSPAIWRLAVLEPPDGVCI</sequence>
<keyword evidence="3 5" id="KW-0963">Cytoplasm</keyword>
<reference evidence="12 13" key="1">
    <citation type="journal article" date="2008" name="Science">
        <title>The Physcomitrella genome reveals evolutionary insights into the conquest of land by plants.</title>
        <authorList>
            <person name="Rensing S."/>
            <person name="Lang D."/>
            <person name="Zimmer A."/>
            <person name="Terry A."/>
            <person name="Salamov A."/>
            <person name="Shapiro H."/>
            <person name="Nishiyama T."/>
            <person name="Perroud P.-F."/>
            <person name="Lindquist E."/>
            <person name="Kamisugi Y."/>
            <person name="Tanahashi T."/>
            <person name="Sakakibara K."/>
            <person name="Fujita T."/>
            <person name="Oishi K."/>
            <person name="Shin-I T."/>
            <person name="Kuroki Y."/>
            <person name="Toyoda A."/>
            <person name="Suzuki Y."/>
            <person name="Hashimoto A."/>
            <person name="Yamaguchi K."/>
            <person name="Sugano A."/>
            <person name="Kohara Y."/>
            <person name="Fujiyama A."/>
            <person name="Anterola A."/>
            <person name="Aoki S."/>
            <person name="Ashton N."/>
            <person name="Barbazuk W.B."/>
            <person name="Barker E."/>
            <person name="Bennetzen J."/>
            <person name="Bezanilla M."/>
            <person name="Blankenship R."/>
            <person name="Cho S.H."/>
            <person name="Dutcher S."/>
            <person name="Estelle M."/>
            <person name="Fawcett J.A."/>
            <person name="Gundlach H."/>
            <person name="Hanada K."/>
            <person name="Heyl A."/>
            <person name="Hicks K.A."/>
            <person name="Hugh J."/>
            <person name="Lohr M."/>
            <person name="Mayer K."/>
            <person name="Melkozernov A."/>
            <person name="Murata T."/>
            <person name="Nelson D."/>
            <person name="Pils B."/>
            <person name="Prigge M."/>
            <person name="Reiss B."/>
            <person name="Renner T."/>
            <person name="Rombauts S."/>
            <person name="Rushton P."/>
            <person name="Sanderfoot A."/>
            <person name="Schween G."/>
            <person name="Shiu S.-H."/>
            <person name="Stueber K."/>
            <person name="Theodoulou F.L."/>
            <person name="Tu H."/>
            <person name="Van de Peer Y."/>
            <person name="Verrier P.J."/>
            <person name="Waters E."/>
            <person name="Wood A."/>
            <person name="Yang L."/>
            <person name="Cove D."/>
            <person name="Cuming A."/>
            <person name="Hasebe M."/>
            <person name="Lucas S."/>
            <person name="Mishler D.B."/>
            <person name="Reski R."/>
            <person name="Grigoriev I."/>
            <person name="Quatrano R.S."/>
            <person name="Boore J.L."/>
        </authorList>
    </citation>
    <scope>NUCLEOTIDE SEQUENCE [LARGE SCALE GENOMIC DNA]</scope>
    <source>
        <strain evidence="12 13">cv. Gransden 2004</strain>
    </source>
</reference>
<gene>
    <name evidence="12" type="primary">LOC112285335</name>
</gene>
<evidence type="ECO:0000256" key="6">
    <source>
        <dbReference type="SAM" id="MobiDB-lite"/>
    </source>
</evidence>
<evidence type="ECO:0000313" key="13">
    <source>
        <dbReference type="Proteomes" id="UP000006727"/>
    </source>
</evidence>
<dbReference type="Gramene" id="Pp3c8_3890V3.3">
    <property type="protein sequence ID" value="Pp3c8_3890V3.3"/>
    <property type="gene ID" value="Pp3c8_3890"/>
</dbReference>
<proteinExistence type="inferred from homology"/>
<evidence type="ECO:0000259" key="8">
    <source>
        <dbReference type="Pfam" id="PF23797"/>
    </source>
</evidence>
<dbReference type="PANTHER" id="PTHR12747:SF0">
    <property type="entry name" value="ELONGATOR COMPLEX PROTEIN 1"/>
    <property type="match status" value="1"/>
</dbReference>
<keyword evidence="13" id="KW-1185">Reference proteome</keyword>
<name>A0A7I4EEP4_PHYPA</name>
<dbReference type="PANTHER" id="PTHR12747">
    <property type="entry name" value="ELONGATOR COMPLEX PROTEIN 1"/>
    <property type="match status" value="1"/>
</dbReference>
<feature type="compositionally biased region" description="Basic residues" evidence="6">
    <location>
        <begin position="1067"/>
        <end position="1083"/>
    </location>
</feature>
<feature type="domain" description="ELP1 three-helical bundle" evidence="11">
    <location>
        <begin position="975"/>
        <end position="1136"/>
    </location>
</feature>
<accession>A0A7I4EEP4</accession>
<evidence type="ECO:0000313" key="12">
    <source>
        <dbReference type="EnsemblPlants" id="Pp3c8_3890V3.3"/>
    </source>
</evidence>
<evidence type="ECO:0000256" key="4">
    <source>
        <dbReference type="ARBA" id="ARBA00022694"/>
    </source>
</evidence>
<dbReference type="InterPro" id="IPR056166">
    <property type="entry name" value="TPR_ELP1"/>
</dbReference>
<dbReference type="Pfam" id="PF04762">
    <property type="entry name" value="Beta-prop_ELP1_1st"/>
    <property type="match status" value="1"/>
</dbReference>
<feature type="region of interest" description="Disordered" evidence="6">
    <location>
        <begin position="1056"/>
        <end position="1087"/>
    </location>
</feature>
<evidence type="ECO:0000256" key="3">
    <source>
        <dbReference type="ARBA" id="ARBA00022490"/>
    </source>
</evidence>
<evidence type="ECO:0000256" key="2">
    <source>
        <dbReference type="ARBA" id="ARBA00006086"/>
    </source>
</evidence>
<dbReference type="GO" id="GO:0005737">
    <property type="term" value="C:cytoplasm"/>
    <property type="evidence" value="ECO:0007669"/>
    <property type="project" value="UniProtKB-SubCell"/>
</dbReference>
<dbReference type="GO" id="GO:0005634">
    <property type="term" value="C:nucleus"/>
    <property type="evidence" value="ECO:0007669"/>
    <property type="project" value="UniProtKB-SubCell"/>
</dbReference>
<feature type="domain" description="ELP1 alpha-solenoid" evidence="10">
    <location>
        <begin position="564"/>
        <end position="796"/>
    </location>
</feature>
<dbReference type="SUPFAM" id="SSF50978">
    <property type="entry name" value="WD40 repeat-like"/>
    <property type="match status" value="1"/>
</dbReference>
<dbReference type="InterPro" id="IPR036322">
    <property type="entry name" value="WD40_repeat_dom_sf"/>
</dbReference>
<evidence type="ECO:0000256" key="1">
    <source>
        <dbReference type="ARBA" id="ARBA00005043"/>
    </source>
</evidence>
<evidence type="ECO:0000259" key="9">
    <source>
        <dbReference type="Pfam" id="PF23878"/>
    </source>
</evidence>
<dbReference type="InterPro" id="IPR056164">
    <property type="entry name" value="Beta-prop_ELP1_1st"/>
</dbReference>
<dbReference type="EnsemblPlants" id="Pp3c8_3890V3.3">
    <property type="protein sequence ID" value="Pp3c8_3890V3.3"/>
    <property type="gene ID" value="Pp3c8_3890"/>
</dbReference>
<evidence type="ECO:0000259" key="11">
    <source>
        <dbReference type="Pfam" id="PF23936"/>
    </source>
</evidence>
<protein>
    <recommendedName>
        <fullName evidence="5">Elongator complex protein 1</fullName>
    </recommendedName>
</protein>
<feature type="domain" description="ELP1 N-terminal second beta-propeller" evidence="8">
    <location>
        <begin position="199"/>
        <end position="539"/>
    </location>
</feature>
<dbReference type="AlphaFoldDB" id="A0A7I4EEP4"/>
<evidence type="ECO:0000256" key="5">
    <source>
        <dbReference type="PIRNR" id="PIRNR017233"/>
    </source>
</evidence>
<reference evidence="12" key="3">
    <citation type="submission" date="2020-12" db="UniProtKB">
        <authorList>
            <consortium name="EnsemblPlants"/>
        </authorList>
    </citation>
    <scope>IDENTIFICATION</scope>
</reference>
<feature type="domain" description="ELP1 TPR" evidence="9">
    <location>
        <begin position="805"/>
        <end position="966"/>
    </location>
</feature>
<dbReference type="Proteomes" id="UP000006727">
    <property type="component" value="Chromosome 8"/>
</dbReference>
<dbReference type="Pfam" id="PF23925">
    <property type="entry name" value="A-sol_ELP1"/>
    <property type="match status" value="1"/>
</dbReference>
<organism evidence="12 13">
    <name type="scientific">Physcomitrium patens</name>
    <name type="common">Spreading-leaved earth moss</name>
    <name type="synonym">Physcomitrella patens</name>
    <dbReference type="NCBI Taxonomy" id="3218"/>
    <lineage>
        <taxon>Eukaryota</taxon>
        <taxon>Viridiplantae</taxon>
        <taxon>Streptophyta</taxon>
        <taxon>Embryophyta</taxon>
        <taxon>Bryophyta</taxon>
        <taxon>Bryophytina</taxon>
        <taxon>Bryopsida</taxon>
        <taxon>Funariidae</taxon>
        <taxon>Funariales</taxon>
        <taxon>Funariaceae</taxon>
        <taxon>Physcomitrium</taxon>
    </lineage>
</organism>
<evidence type="ECO:0000259" key="7">
    <source>
        <dbReference type="Pfam" id="PF04762"/>
    </source>
</evidence>
<dbReference type="UniPathway" id="UPA00988"/>
<dbReference type="GO" id="GO:0002098">
    <property type="term" value="P:tRNA wobble uridine modification"/>
    <property type="evidence" value="ECO:0007669"/>
    <property type="project" value="InterPro"/>
</dbReference>
<feature type="domain" description="ELP1 first N-terminal beta-propeller" evidence="7">
    <location>
        <begin position="9"/>
        <end position="166"/>
    </location>
</feature>
<comment type="similarity">
    <text evidence="2 5">Belongs to the ELP1/IKA1 family.</text>
</comment>
<comment type="subcellular location">
    <subcellularLocation>
        <location evidence="5">Cytoplasm</location>
    </subcellularLocation>
    <subcellularLocation>
        <location evidence="5">Nucleus</location>
    </subcellularLocation>
</comment>
<dbReference type="Pfam" id="PF23797">
    <property type="entry name" value="Beta-prop_ELP1_2nd"/>
    <property type="match status" value="1"/>
</dbReference>
<keyword evidence="4" id="KW-0819">tRNA processing</keyword>
<dbReference type="InterPro" id="IPR056165">
    <property type="entry name" value="Beta-prop_ELP1_2nd"/>
</dbReference>
<reference evidence="12 13" key="2">
    <citation type="journal article" date="2018" name="Plant J.">
        <title>The Physcomitrella patens chromosome-scale assembly reveals moss genome structure and evolution.</title>
        <authorList>
            <person name="Lang D."/>
            <person name="Ullrich K.K."/>
            <person name="Murat F."/>
            <person name="Fuchs J."/>
            <person name="Jenkins J."/>
            <person name="Haas F.B."/>
            <person name="Piednoel M."/>
            <person name="Gundlach H."/>
            <person name="Van Bel M."/>
            <person name="Meyberg R."/>
            <person name="Vives C."/>
            <person name="Morata J."/>
            <person name="Symeonidi A."/>
            <person name="Hiss M."/>
            <person name="Muchero W."/>
            <person name="Kamisugi Y."/>
            <person name="Saleh O."/>
            <person name="Blanc G."/>
            <person name="Decker E.L."/>
            <person name="van Gessel N."/>
            <person name="Grimwood J."/>
            <person name="Hayes R.D."/>
            <person name="Graham S.W."/>
            <person name="Gunter L.E."/>
            <person name="McDaniel S.F."/>
            <person name="Hoernstein S.N.W."/>
            <person name="Larsson A."/>
            <person name="Li F.W."/>
            <person name="Perroud P.F."/>
            <person name="Phillips J."/>
            <person name="Ranjan P."/>
            <person name="Rokshar D.S."/>
            <person name="Rothfels C.J."/>
            <person name="Schneider L."/>
            <person name="Shu S."/>
            <person name="Stevenson D.W."/>
            <person name="Thummler F."/>
            <person name="Tillich M."/>
            <person name="Villarreal Aguilar J.C."/>
            <person name="Widiez T."/>
            <person name="Wong G.K."/>
            <person name="Wymore A."/>
            <person name="Zhang Y."/>
            <person name="Zimmer A.D."/>
            <person name="Quatrano R.S."/>
            <person name="Mayer K.F.X."/>
            <person name="Goodstein D."/>
            <person name="Casacuberta J.M."/>
            <person name="Vandepoele K."/>
            <person name="Reski R."/>
            <person name="Cuming A.C."/>
            <person name="Tuskan G.A."/>
            <person name="Maumus F."/>
            <person name="Salse J."/>
            <person name="Schmutz J."/>
            <person name="Rensing S.A."/>
        </authorList>
    </citation>
    <scope>NUCLEOTIDE SEQUENCE [LARGE SCALE GENOMIC DNA]</scope>
    <source>
        <strain evidence="12 13">cv. Gransden 2004</strain>
    </source>
</reference>